<gene>
    <name evidence="2" type="ORF">C1752_06130</name>
</gene>
<proteinExistence type="predicted"/>
<dbReference type="AlphaFoldDB" id="A0A2W1JBT7"/>
<sequence>MSQATTSVRWTTQDIESLPENEWIRYEIIDGELFVTRSPHHKHQQIAGRVFAVLDSWSLESGLGEPSIMPGLVFSDSDNVSPDVIWISDERIAQIQDEAGHFRGAPELVVEVLSPGQANIDRDRLAKLKLYSAQGAHEYWIVDRFARRVEIYRRENAQLVLVATLLDGDEIASPLLPGFTCQITSLFGSR</sequence>
<dbReference type="RefSeq" id="WP_110987931.1">
    <property type="nucleotide sequence ID" value="NZ_CAWNWM010000016.1"/>
</dbReference>
<dbReference type="Proteomes" id="UP000248857">
    <property type="component" value="Unassembled WGS sequence"/>
</dbReference>
<keyword evidence="3" id="KW-1185">Reference proteome</keyword>
<accession>A0A2W1JBT7</accession>
<evidence type="ECO:0000313" key="2">
    <source>
        <dbReference type="EMBL" id="PZD71510.1"/>
    </source>
</evidence>
<dbReference type="EMBL" id="PQWO01000016">
    <property type="protein sequence ID" value="PZD71510.1"/>
    <property type="molecule type" value="Genomic_DNA"/>
</dbReference>
<dbReference type="InterPro" id="IPR008538">
    <property type="entry name" value="Uma2"/>
</dbReference>
<comment type="caution">
    <text evidence="2">The sequence shown here is derived from an EMBL/GenBank/DDBJ whole genome shotgun (WGS) entry which is preliminary data.</text>
</comment>
<dbReference type="Pfam" id="PF05685">
    <property type="entry name" value="Uma2"/>
    <property type="match status" value="1"/>
</dbReference>
<organism evidence="2 3">
    <name type="scientific">Acaryochloris thomasi RCC1774</name>
    <dbReference type="NCBI Taxonomy" id="1764569"/>
    <lineage>
        <taxon>Bacteria</taxon>
        <taxon>Bacillati</taxon>
        <taxon>Cyanobacteriota</taxon>
        <taxon>Cyanophyceae</taxon>
        <taxon>Acaryochloridales</taxon>
        <taxon>Acaryochloridaceae</taxon>
        <taxon>Acaryochloris</taxon>
        <taxon>Acaryochloris thomasi</taxon>
    </lineage>
</organism>
<dbReference type="SUPFAM" id="SSF52980">
    <property type="entry name" value="Restriction endonuclease-like"/>
    <property type="match status" value="1"/>
</dbReference>
<name>A0A2W1JBT7_9CYAN</name>
<dbReference type="PANTHER" id="PTHR34107">
    <property type="entry name" value="SLL0198 PROTEIN-RELATED"/>
    <property type="match status" value="1"/>
</dbReference>
<dbReference type="InterPro" id="IPR012296">
    <property type="entry name" value="Nuclease_put_TT1808"/>
</dbReference>
<evidence type="ECO:0000259" key="1">
    <source>
        <dbReference type="Pfam" id="PF05685"/>
    </source>
</evidence>
<evidence type="ECO:0000313" key="3">
    <source>
        <dbReference type="Proteomes" id="UP000248857"/>
    </source>
</evidence>
<dbReference type="CDD" id="cd06260">
    <property type="entry name" value="DUF820-like"/>
    <property type="match status" value="1"/>
</dbReference>
<protein>
    <recommendedName>
        <fullName evidence="1">Putative restriction endonuclease domain-containing protein</fullName>
    </recommendedName>
</protein>
<feature type="domain" description="Putative restriction endonuclease" evidence="1">
    <location>
        <begin position="13"/>
        <end position="183"/>
    </location>
</feature>
<dbReference type="Gene3D" id="3.90.1570.10">
    <property type="entry name" value="tt1808, chain A"/>
    <property type="match status" value="1"/>
</dbReference>
<reference evidence="2 3" key="1">
    <citation type="journal article" date="2018" name="Sci. Rep.">
        <title>A novel species of the marine cyanobacterium Acaryochloris with a unique pigment content and lifestyle.</title>
        <authorList>
            <person name="Partensky F."/>
            <person name="Six C."/>
            <person name="Ratin M."/>
            <person name="Garczarek L."/>
            <person name="Vaulot D."/>
            <person name="Probert I."/>
            <person name="Calteau A."/>
            <person name="Gourvil P."/>
            <person name="Marie D."/>
            <person name="Grebert T."/>
            <person name="Bouchier C."/>
            <person name="Le Panse S."/>
            <person name="Gachenot M."/>
            <person name="Rodriguez F."/>
            <person name="Garrido J.L."/>
        </authorList>
    </citation>
    <scope>NUCLEOTIDE SEQUENCE [LARGE SCALE GENOMIC DNA]</scope>
    <source>
        <strain evidence="2 3">RCC1774</strain>
    </source>
</reference>
<dbReference type="OrthoDB" id="9808428at2"/>
<dbReference type="PANTHER" id="PTHR34107:SF4">
    <property type="entry name" value="SLL1222 PROTEIN"/>
    <property type="match status" value="1"/>
</dbReference>
<dbReference type="InterPro" id="IPR011335">
    <property type="entry name" value="Restrct_endonuc-II-like"/>
</dbReference>